<dbReference type="Pfam" id="PF07910">
    <property type="entry name" value="Peptidase_C78"/>
    <property type="match status" value="1"/>
</dbReference>
<dbReference type="VEuPathDB" id="AmoebaDB:FDP41_002616"/>
<dbReference type="InterPro" id="IPR038765">
    <property type="entry name" value="Papain-like_cys_pep_sf"/>
</dbReference>
<evidence type="ECO:0000313" key="4">
    <source>
        <dbReference type="EMBL" id="KAF0978101.1"/>
    </source>
</evidence>
<evidence type="ECO:0000313" key="5">
    <source>
        <dbReference type="Proteomes" id="UP000444721"/>
    </source>
</evidence>
<keyword evidence="1" id="KW-0378">Hydrolase</keyword>
<reference evidence="4 5" key="1">
    <citation type="journal article" date="2019" name="Sci. Rep.">
        <title>Nanopore sequencing improves the draft genome of the human pathogenic amoeba Naegleria fowleri.</title>
        <authorList>
            <person name="Liechti N."/>
            <person name="Schurch N."/>
            <person name="Bruggmann R."/>
            <person name="Wittwer M."/>
        </authorList>
    </citation>
    <scope>NUCLEOTIDE SEQUENCE [LARGE SCALE GENOMIC DNA]</scope>
    <source>
        <strain evidence="4 5">ATCC 30894</strain>
    </source>
</reference>
<dbReference type="GeneID" id="68109834"/>
<protein>
    <recommendedName>
        <fullName evidence="3">UFSP1/2/DUB catalytic domain-containing protein</fullName>
    </recommendedName>
</protein>
<dbReference type="Proteomes" id="UP000444721">
    <property type="component" value="Unassembled WGS sequence"/>
</dbReference>
<accession>A0A6A5BUL4</accession>
<dbReference type="PANTHER" id="PTHR48153">
    <property type="entry name" value="UFM1-SPECIFIC PROTEASE 2"/>
    <property type="match status" value="1"/>
</dbReference>
<sequence>MLSSQSSPTFLIQFNSLIKNRLGQLFKHLASSTNPVLGYLIGMNGNDQVHILNFMKSLSNVDQSELDLMKLMMIPKGLEIVGLYTTQGTLAKYHGSEVVIGSEAPETEKVITSWLSSQFPSLFSKENNFKQLLVMVGGGSSSPLEVFNFNISDKTAQVIRQDAIREFSEISIVGDKHELQQHVKASTTAFIISRLHCDLIIPYTFDPQASTNSDQSMTETFKKHIDSYIDTLKSEEKTLIRSASLSTDNSAEQSSKKNKSTLSTTASVAPIEIRGRESTIESILPEKLTVVDTSSQQLKVDANFNKKEMTSKNKKKKLPKQTLGEFLKLSEHKSDENTTSSTVKTISKFLHFDAFLNLSPNQYGSGIIISSDKKHTNCKLSLETTSYIPIYQKGTMVNNLDNLRQVLVEGLADQLVFVKKYFVSGSFLLPHIGSSKSIRHIGFYPFLPKDYPHVFTCCYPFYSDDIVFEQRNEQNAIKLREEYHKRLYFSLKQPFIRTNQALTFGPSPKTKISEFNKKILNVHLYAGYPSTIKSTNPNNLHLVRGDYLYSHYCQDKFNDEGWGCAYRSLQTLISHAQYHAGAVVVNLPTHQEIQKCLVDCGDKQASFLGSRQWIGAFENTIVLEKWCGVQSKVLYVNRGDEMNSHARTIANHFDVNGSPIMIGGGVLAYTMLGIEFDELTGECSYLILDPHFTGSINDPEYLEDIISGGWCGWKTREQVFKDSVFYNLCMPQLSSEGV</sequence>
<dbReference type="OrthoDB" id="417506at2759"/>
<dbReference type="VEuPathDB" id="AmoebaDB:NfTy_057840"/>
<dbReference type="InterPro" id="IPR012462">
    <property type="entry name" value="UFSP1/2_DUB_cat"/>
</dbReference>
<feature type="domain" description="UFSP1/2/DUB catalytic" evidence="3">
    <location>
        <begin position="540"/>
        <end position="729"/>
    </location>
</feature>
<comment type="caution">
    <text evidence="4">The sequence shown here is derived from an EMBL/GenBank/DDBJ whole genome shotgun (WGS) entry which is preliminary data.</text>
</comment>
<feature type="compositionally biased region" description="Polar residues" evidence="2">
    <location>
        <begin position="243"/>
        <end position="253"/>
    </location>
</feature>
<name>A0A6A5BUL4_NAEFO</name>
<dbReference type="EMBL" id="VFQX01000030">
    <property type="protein sequence ID" value="KAF0978101.1"/>
    <property type="molecule type" value="Genomic_DNA"/>
</dbReference>
<organism evidence="4 5">
    <name type="scientific">Naegleria fowleri</name>
    <name type="common">Brain eating amoeba</name>
    <dbReference type="NCBI Taxonomy" id="5763"/>
    <lineage>
        <taxon>Eukaryota</taxon>
        <taxon>Discoba</taxon>
        <taxon>Heterolobosea</taxon>
        <taxon>Tetramitia</taxon>
        <taxon>Eutetramitia</taxon>
        <taxon>Vahlkampfiidae</taxon>
        <taxon>Naegleria</taxon>
    </lineage>
</organism>
<evidence type="ECO:0000256" key="2">
    <source>
        <dbReference type="SAM" id="MobiDB-lite"/>
    </source>
</evidence>
<dbReference type="VEuPathDB" id="AmoebaDB:NF0111530"/>
<dbReference type="RefSeq" id="XP_044562814.1">
    <property type="nucleotide sequence ID" value="XM_044705830.1"/>
</dbReference>
<feature type="region of interest" description="Disordered" evidence="2">
    <location>
        <begin position="243"/>
        <end position="265"/>
    </location>
</feature>
<dbReference type="Gene3D" id="3.90.70.130">
    <property type="match status" value="1"/>
</dbReference>
<dbReference type="PANTHER" id="PTHR48153:SF2">
    <property type="entry name" value="UFM1-SPECIFIC PROTEASE 2"/>
    <property type="match status" value="1"/>
</dbReference>
<keyword evidence="5" id="KW-1185">Reference proteome</keyword>
<dbReference type="AlphaFoldDB" id="A0A6A5BUL4"/>
<proteinExistence type="predicted"/>
<evidence type="ECO:0000256" key="1">
    <source>
        <dbReference type="ARBA" id="ARBA00022801"/>
    </source>
</evidence>
<dbReference type="OMA" id="FEQRNEQ"/>
<dbReference type="SUPFAM" id="SSF54001">
    <property type="entry name" value="Cysteine proteinases"/>
    <property type="match status" value="1"/>
</dbReference>
<dbReference type="GO" id="GO:0071567">
    <property type="term" value="F:deUFMylase activity"/>
    <property type="evidence" value="ECO:0007669"/>
    <property type="project" value="TreeGrafter"/>
</dbReference>
<gene>
    <name evidence="4" type="ORF">FDP41_002616</name>
</gene>
<evidence type="ECO:0000259" key="3">
    <source>
        <dbReference type="Pfam" id="PF07910"/>
    </source>
</evidence>